<evidence type="ECO:0000313" key="3">
    <source>
        <dbReference type="Proteomes" id="UP000321379"/>
    </source>
</evidence>
<dbReference type="GO" id="GO:0003677">
    <property type="term" value="F:DNA binding"/>
    <property type="evidence" value="ECO:0007669"/>
    <property type="project" value="InterPro"/>
</dbReference>
<evidence type="ECO:0000313" key="2">
    <source>
        <dbReference type="EMBL" id="TXN29305.1"/>
    </source>
</evidence>
<dbReference type="InterPro" id="IPR010982">
    <property type="entry name" value="Lambda_DNA-bd_dom_sf"/>
</dbReference>
<feature type="domain" description="HTH cro/C1-type" evidence="1">
    <location>
        <begin position="27"/>
        <end position="68"/>
    </location>
</feature>
<gene>
    <name evidence="2" type="ORF">FVP33_14090</name>
</gene>
<dbReference type="Pfam" id="PF01381">
    <property type="entry name" value="HTH_3"/>
    <property type="match status" value="1"/>
</dbReference>
<dbReference type="Gene3D" id="1.10.260.40">
    <property type="entry name" value="lambda repressor-like DNA-binding domains"/>
    <property type="match status" value="1"/>
</dbReference>
<dbReference type="SUPFAM" id="SSF47413">
    <property type="entry name" value="lambda repressor-like DNA-binding domains"/>
    <property type="match status" value="1"/>
</dbReference>
<dbReference type="CDD" id="cd00093">
    <property type="entry name" value="HTH_XRE"/>
    <property type="match status" value="1"/>
</dbReference>
<keyword evidence="3" id="KW-1185">Reference proteome</keyword>
<evidence type="ECO:0000259" key="1">
    <source>
        <dbReference type="PROSITE" id="PS50943"/>
    </source>
</evidence>
<comment type="caution">
    <text evidence="2">The sequence shown here is derived from an EMBL/GenBank/DDBJ whole genome shotgun (WGS) entry which is preliminary data.</text>
</comment>
<name>A0A5C8ULU0_9MICO</name>
<dbReference type="InterPro" id="IPR001387">
    <property type="entry name" value="Cro/C1-type_HTH"/>
</dbReference>
<accession>A0A5C8ULU0</accession>
<sequence length="82" mass="9314">MSPMTPRNQQLDRLSEVRRMFRSGESKALREEAGISQAEFARAVGVSRSAVCQWESDSRSPRTEVALRCWSVLSRLRTVVSE</sequence>
<dbReference type="PROSITE" id="PS50943">
    <property type="entry name" value="HTH_CROC1"/>
    <property type="match status" value="1"/>
</dbReference>
<organism evidence="2 3">
    <name type="scientific">Lacisediminihabitans profunda</name>
    <dbReference type="NCBI Taxonomy" id="2594790"/>
    <lineage>
        <taxon>Bacteria</taxon>
        <taxon>Bacillati</taxon>
        <taxon>Actinomycetota</taxon>
        <taxon>Actinomycetes</taxon>
        <taxon>Micrococcales</taxon>
        <taxon>Microbacteriaceae</taxon>
        <taxon>Lacisediminihabitans</taxon>
    </lineage>
</organism>
<dbReference type="SMART" id="SM00530">
    <property type="entry name" value="HTH_XRE"/>
    <property type="match status" value="1"/>
</dbReference>
<dbReference type="Proteomes" id="UP000321379">
    <property type="component" value="Unassembled WGS sequence"/>
</dbReference>
<proteinExistence type="predicted"/>
<protein>
    <submittedName>
        <fullName evidence="2">Helix-turn-helix transcriptional regulator</fullName>
    </submittedName>
</protein>
<dbReference type="AlphaFoldDB" id="A0A5C8ULU0"/>
<reference evidence="2 3" key="1">
    <citation type="submission" date="2019-08" db="EMBL/GenBank/DDBJ databases">
        <title>Bacterial whole genome sequence for Glaciihabitans sp. CHu50b-6-2.</title>
        <authorList>
            <person name="Jin L."/>
        </authorList>
    </citation>
    <scope>NUCLEOTIDE SEQUENCE [LARGE SCALE GENOMIC DNA]</scope>
    <source>
        <strain evidence="2 3">CHu50b-6-2</strain>
    </source>
</reference>
<dbReference type="EMBL" id="VRMG01000009">
    <property type="protein sequence ID" value="TXN29305.1"/>
    <property type="molecule type" value="Genomic_DNA"/>
</dbReference>